<sequence length="264" mass="29485">MKNPKIVFFDIDDTLYRKYTDTLRPSVLEAMKALKNRGILTAIATGRPFVAVPSKVRKVVEEAGMDLLVTINGQLIRYHGEILKKHPMDSRKIEQICACFDEKQIPYAFVSDEKIAASGSELVVKEAMQYILPEYIVDKNFFRNNEVYQILGFYTAEQEKEVGSEVAKHGYKTVRWHETAVDILDNEGSKARGIRTAVTELGIDMKDVMAFGDGLNDIEMMESVGFSVVMDNGHPALKAIADFICPSVEEDGVLNGLKALGIID</sequence>
<dbReference type="PROSITE" id="PS01229">
    <property type="entry name" value="COF_2"/>
    <property type="match status" value="1"/>
</dbReference>
<keyword evidence="1" id="KW-0378">Hydrolase</keyword>
<evidence type="ECO:0000313" key="2">
    <source>
        <dbReference type="Proteomes" id="UP000268229"/>
    </source>
</evidence>
<dbReference type="SUPFAM" id="SSF56784">
    <property type="entry name" value="HAD-like"/>
    <property type="match status" value="1"/>
</dbReference>
<protein>
    <submittedName>
        <fullName evidence="1">HAD hydrolase</fullName>
        <ecNumber evidence="1">3.-.-.-</ecNumber>
    </submittedName>
</protein>
<dbReference type="NCBIfam" id="TIGR01484">
    <property type="entry name" value="HAD-SF-IIB"/>
    <property type="match status" value="1"/>
</dbReference>
<proteinExistence type="predicted"/>
<dbReference type="SFLD" id="SFLDG01140">
    <property type="entry name" value="C2.B:_Phosphomannomutase_and_P"/>
    <property type="match status" value="1"/>
</dbReference>
<dbReference type="EMBL" id="LR134516">
    <property type="protein sequence ID" value="VEJ20760.1"/>
    <property type="molecule type" value="Genomic_DNA"/>
</dbReference>
<dbReference type="STRING" id="326522.BWD08_02115"/>
<dbReference type="InterPro" id="IPR000150">
    <property type="entry name" value="Cof"/>
</dbReference>
<dbReference type="AlphaFoldDB" id="A0A3S4Y9S5"/>
<dbReference type="OrthoDB" id="5498330at2"/>
<dbReference type="KEGG" id="nani:NCTC12227_00473"/>
<dbReference type="Gene3D" id="3.40.50.1000">
    <property type="entry name" value="HAD superfamily/HAD-like"/>
    <property type="match status" value="1"/>
</dbReference>
<organism evidence="1 2">
    <name type="scientific">Neisseria animaloris</name>
    <dbReference type="NCBI Taxonomy" id="326522"/>
    <lineage>
        <taxon>Bacteria</taxon>
        <taxon>Pseudomonadati</taxon>
        <taxon>Pseudomonadota</taxon>
        <taxon>Betaproteobacteria</taxon>
        <taxon>Neisseriales</taxon>
        <taxon>Neisseriaceae</taxon>
        <taxon>Neisseria</taxon>
    </lineage>
</organism>
<dbReference type="EC" id="3.-.-.-" evidence="1"/>
<dbReference type="Gene3D" id="3.30.1240.10">
    <property type="match status" value="1"/>
</dbReference>
<dbReference type="InterPro" id="IPR023214">
    <property type="entry name" value="HAD_sf"/>
</dbReference>
<dbReference type="SFLD" id="SFLDS00003">
    <property type="entry name" value="Haloacid_Dehalogenase"/>
    <property type="match status" value="1"/>
</dbReference>
<evidence type="ECO:0000313" key="1">
    <source>
        <dbReference type="EMBL" id="VEJ20760.1"/>
    </source>
</evidence>
<dbReference type="NCBIfam" id="TIGR00099">
    <property type="entry name" value="Cof-subfamily"/>
    <property type="match status" value="1"/>
</dbReference>
<reference evidence="1 2" key="1">
    <citation type="submission" date="2018-12" db="EMBL/GenBank/DDBJ databases">
        <authorList>
            <consortium name="Pathogen Informatics"/>
        </authorList>
    </citation>
    <scope>NUCLEOTIDE SEQUENCE [LARGE SCALE GENOMIC DNA]</scope>
    <source>
        <strain evidence="1 2">NCTC12227</strain>
    </source>
</reference>
<dbReference type="InterPro" id="IPR006379">
    <property type="entry name" value="HAD-SF_hydro_IIB"/>
</dbReference>
<dbReference type="PANTHER" id="PTHR10000:SF25">
    <property type="entry name" value="PHOSPHATASE YKRA-RELATED"/>
    <property type="match status" value="1"/>
</dbReference>
<keyword evidence="2" id="KW-1185">Reference proteome</keyword>
<dbReference type="PANTHER" id="PTHR10000">
    <property type="entry name" value="PHOSPHOSERINE PHOSPHATASE"/>
    <property type="match status" value="1"/>
</dbReference>
<accession>A0A3S4Y9S5</accession>
<dbReference type="Proteomes" id="UP000268229">
    <property type="component" value="Chromosome"/>
</dbReference>
<dbReference type="GO" id="GO:0005829">
    <property type="term" value="C:cytosol"/>
    <property type="evidence" value="ECO:0007669"/>
    <property type="project" value="TreeGrafter"/>
</dbReference>
<name>A0A3S4Y9S5_9NEIS</name>
<dbReference type="InterPro" id="IPR036412">
    <property type="entry name" value="HAD-like_sf"/>
</dbReference>
<dbReference type="Pfam" id="PF08282">
    <property type="entry name" value="Hydrolase_3"/>
    <property type="match status" value="1"/>
</dbReference>
<gene>
    <name evidence="1" type="ORF">NCTC12227_00473</name>
</gene>
<dbReference type="GO" id="GO:0000287">
    <property type="term" value="F:magnesium ion binding"/>
    <property type="evidence" value="ECO:0007669"/>
    <property type="project" value="TreeGrafter"/>
</dbReference>
<dbReference type="RefSeq" id="WP_126304055.1">
    <property type="nucleotide sequence ID" value="NZ_LR134516.1"/>
</dbReference>
<dbReference type="GO" id="GO:0016791">
    <property type="term" value="F:phosphatase activity"/>
    <property type="evidence" value="ECO:0007669"/>
    <property type="project" value="TreeGrafter"/>
</dbReference>